<dbReference type="PROSITE" id="PS50110">
    <property type="entry name" value="RESPONSE_REGULATORY"/>
    <property type="match status" value="1"/>
</dbReference>
<dbReference type="Proteomes" id="UP001595818">
    <property type="component" value="Unassembled WGS sequence"/>
</dbReference>
<protein>
    <submittedName>
        <fullName evidence="3">Response regulator</fullName>
    </submittedName>
</protein>
<feature type="domain" description="Response regulatory" evidence="2">
    <location>
        <begin position="10"/>
        <end position="135"/>
    </location>
</feature>
<dbReference type="Pfam" id="PF00072">
    <property type="entry name" value="Response_reg"/>
    <property type="match status" value="1"/>
</dbReference>
<gene>
    <name evidence="3" type="ORF">ACFPFU_04255</name>
</gene>
<accession>A0ABV9SWV4</accession>
<dbReference type="CDD" id="cd17557">
    <property type="entry name" value="REC_Rcp-like"/>
    <property type="match status" value="1"/>
</dbReference>
<dbReference type="InterPro" id="IPR011006">
    <property type="entry name" value="CheY-like_superfamily"/>
</dbReference>
<evidence type="ECO:0000256" key="1">
    <source>
        <dbReference type="PROSITE-ProRule" id="PRU00169"/>
    </source>
</evidence>
<keyword evidence="4" id="KW-1185">Reference proteome</keyword>
<dbReference type="SMART" id="SM00448">
    <property type="entry name" value="REC"/>
    <property type="match status" value="1"/>
</dbReference>
<evidence type="ECO:0000259" key="2">
    <source>
        <dbReference type="PROSITE" id="PS50110"/>
    </source>
</evidence>
<proteinExistence type="predicted"/>
<dbReference type="InterPro" id="IPR052893">
    <property type="entry name" value="TCS_response_regulator"/>
</dbReference>
<evidence type="ECO:0000313" key="4">
    <source>
        <dbReference type="Proteomes" id="UP001595818"/>
    </source>
</evidence>
<feature type="modified residue" description="4-aspartylphosphate" evidence="1">
    <location>
        <position position="68"/>
    </location>
</feature>
<organism evidence="3 4">
    <name type="scientific">Negadavirga shengliensis</name>
    <dbReference type="NCBI Taxonomy" id="1389218"/>
    <lineage>
        <taxon>Bacteria</taxon>
        <taxon>Pseudomonadati</taxon>
        <taxon>Bacteroidota</taxon>
        <taxon>Cytophagia</taxon>
        <taxon>Cytophagales</taxon>
        <taxon>Cyclobacteriaceae</taxon>
        <taxon>Negadavirga</taxon>
    </lineage>
</organism>
<keyword evidence="1" id="KW-0597">Phosphoprotein</keyword>
<dbReference type="InterPro" id="IPR001789">
    <property type="entry name" value="Sig_transdc_resp-reg_receiver"/>
</dbReference>
<dbReference type="PANTHER" id="PTHR44520:SF2">
    <property type="entry name" value="RESPONSE REGULATOR RCP1"/>
    <property type="match status" value="1"/>
</dbReference>
<dbReference type="SUPFAM" id="SSF52172">
    <property type="entry name" value="CheY-like"/>
    <property type="match status" value="1"/>
</dbReference>
<name>A0ABV9SWV4_9BACT</name>
<reference evidence="4" key="1">
    <citation type="journal article" date="2019" name="Int. J. Syst. Evol. Microbiol.">
        <title>The Global Catalogue of Microorganisms (GCM) 10K type strain sequencing project: providing services to taxonomists for standard genome sequencing and annotation.</title>
        <authorList>
            <consortium name="The Broad Institute Genomics Platform"/>
            <consortium name="The Broad Institute Genome Sequencing Center for Infectious Disease"/>
            <person name="Wu L."/>
            <person name="Ma J."/>
        </authorList>
    </citation>
    <scope>NUCLEOTIDE SEQUENCE [LARGE SCALE GENOMIC DNA]</scope>
    <source>
        <strain evidence="4">CGMCC 4.7466</strain>
    </source>
</reference>
<dbReference type="EMBL" id="JBHSJJ010000002">
    <property type="protein sequence ID" value="MFC4870886.1"/>
    <property type="molecule type" value="Genomic_DNA"/>
</dbReference>
<dbReference type="RefSeq" id="WP_377061846.1">
    <property type="nucleotide sequence ID" value="NZ_JBHSJJ010000002.1"/>
</dbReference>
<comment type="caution">
    <text evidence="3">The sequence shown here is derived from an EMBL/GenBank/DDBJ whole genome shotgun (WGS) entry which is preliminary data.</text>
</comment>
<dbReference type="Gene3D" id="3.40.50.2300">
    <property type="match status" value="1"/>
</dbReference>
<evidence type="ECO:0000313" key="3">
    <source>
        <dbReference type="EMBL" id="MFC4870886.1"/>
    </source>
</evidence>
<sequence>MRTIKHTDFHVLLVEDNEGDIILTLEAFEENKITCDVSVVKDGKEALDYVFHQGKYKSTAPPDLILLDINLPKKNGLEVLQQIKERDRTKHIPIIVLTTSTSKNDVMAAYQNYANCYITKPMDLNSFIQAISRIENFWLDIATLPH</sequence>
<dbReference type="PANTHER" id="PTHR44520">
    <property type="entry name" value="RESPONSE REGULATOR RCP1-RELATED"/>
    <property type="match status" value="1"/>
</dbReference>